<dbReference type="InterPro" id="IPR036969">
    <property type="entry name" value="Citrate_synthase_sf"/>
</dbReference>
<dbReference type="InterPro" id="IPR016142">
    <property type="entry name" value="Citrate_synth-like_lrg_a-sub"/>
</dbReference>
<dbReference type="GO" id="GO:0036440">
    <property type="term" value="F:citrate synthase activity"/>
    <property type="evidence" value="ECO:0007669"/>
    <property type="project" value="UniProtKB-EC"/>
</dbReference>
<dbReference type="CDD" id="cd06113">
    <property type="entry name" value="citrate_synt_like_1_2"/>
    <property type="match status" value="1"/>
</dbReference>
<dbReference type="Gene3D" id="1.10.580.10">
    <property type="entry name" value="Citrate Synthase, domain 1"/>
    <property type="match status" value="1"/>
</dbReference>
<evidence type="ECO:0000256" key="2">
    <source>
        <dbReference type="ARBA" id="ARBA00010566"/>
    </source>
</evidence>
<dbReference type="GO" id="GO:0005975">
    <property type="term" value="P:carbohydrate metabolic process"/>
    <property type="evidence" value="ECO:0007669"/>
    <property type="project" value="TreeGrafter"/>
</dbReference>
<dbReference type="Gene3D" id="1.10.230.10">
    <property type="entry name" value="Cytochrome P450-Terp, domain 2"/>
    <property type="match status" value="1"/>
</dbReference>
<dbReference type="EMBL" id="QSQQ01000011">
    <property type="protein sequence ID" value="RGK47353.1"/>
    <property type="molecule type" value="Genomic_DNA"/>
</dbReference>
<dbReference type="InterPro" id="IPR016143">
    <property type="entry name" value="Citrate_synth-like_sm_a-sub"/>
</dbReference>
<dbReference type="SUPFAM" id="SSF48256">
    <property type="entry name" value="Citrate synthase"/>
    <property type="match status" value="1"/>
</dbReference>
<dbReference type="GO" id="GO:0005829">
    <property type="term" value="C:cytosol"/>
    <property type="evidence" value="ECO:0007669"/>
    <property type="project" value="TreeGrafter"/>
</dbReference>
<evidence type="ECO:0000256" key="3">
    <source>
        <dbReference type="ARBA" id="ARBA00012972"/>
    </source>
</evidence>
<dbReference type="RefSeq" id="WP_117650013.1">
    <property type="nucleotide sequence ID" value="NZ_QSQQ01000011.1"/>
</dbReference>
<dbReference type="GO" id="GO:0006099">
    <property type="term" value="P:tricarboxylic acid cycle"/>
    <property type="evidence" value="ECO:0007669"/>
    <property type="project" value="UniProtKB-UniPathway"/>
</dbReference>
<evidence type="ECO:0000313" key="6">
    <source>
        <dbReference type="EMBL" id="RGK47353.1"/>
    </source>
</evidence>
<dbReference type="AlphaFoldDB" id="A0A3E4MCB8"/>
<keyword evidence="4" id="KW-0808">Transferase</keyword>
<sequence>MSNNEVMKLEEDKDLKGEFKELCKALRNNHRINPNLYVEYDVKRGLRDSAGKGVLTGLTEVSDVTGYNLINGRNIPAEGRLYYQGINVNDIVDSLKDRKFGFEETVYLLIFGHLPNKTELEHFLDVMFELQELSGRFVRDVVMKASNENIMNAMQRCVLTLYSYDENPDDISPENVLRQALELIAKLPLIAVYSYHSYRHFRKDEMLFIRNPEKGLSLAENILLMLRPKGEYTELEAKVLDIALVLHAEHGGGNNSTFTTHVVTSSGTDTYSSVAASIGSLKGPRHGGANLKVQNMFDDIKAHVKNWGNEEEVGAYLHKILNKEAFDHSGLIYGMGHAVYTLSDPREVILKRFAKALAEEKGRMKEFALYELVESLAGKMIKEQRNLQKNVCANVDFYSGFVYSMLGIPQELFTPIFAIARMPGWSAHRLEELTNANKIIRPAYKYVGHHTEFETMEERSAEKITDEDVKEEPEKCKKEEKGKK</sequence>
<protein>
    <recommendedName>
        <fullName evidence="3">citrate synthase (unknown stereospecificity)</fullName>
        <ecNumber evidence="3">2.3.3.16</ecNumber>
    </recommendedName>
</protein>
<evidence type="ECO:0000256" key="4">
    <source>
        <dbReference type="ARBA" id="ARBA00022679"/>
    </source>
</evidence>
<comment type="caution">
    <text evidence="6">The sequence shown here is derived from an EMBL/GenBank/DDBJ whole genome shotgun (WGS) entry which is preliminary data.</text>
</comment>
<evidence type="ECO:0000256" key="1">
    <source>
        <dbReference type="ARBA" id="ARBA00005163"/>
    </source>
</evidence>
<dbReference type="Pfam" id="PF00285">
    <property type="entry name" value="Citrate_synt"/>
    <property type="match status" value="1"/>
</dbReference>
<reference evidence="6 7" key="1">
    <citation type="submission" date="2018-08" db="EMBL/GenBank/DDBJ databases">
        <title>A genome reference for cultivated species of the human gut microbiota.</title>
        <authorList>
            <person name="Zou Y."/>
            <person name="Xue W."/>
            <person name="Luo G."/>
        </authorList>
    </citation>
    <scope>NUCLEOTIDE SEQUENCE [LARGE SCALE GENOMIC DNA]</scope>
    <source>
        <strain evidence="6 7">TF11-11</strain>
    </source>
</reference>
<dbReference type="EC" id="2.3.3.16" evidence="3"/>
<organism evidence="6 7">
    <name type="scientific">Dorea formicigenerans</name>
    <dbReference type="NCBI Taxonomy" id="39486"/>
    <lineage>
        <taxon>Bacteria</taxon>
        <taxon>Bacillati</taxon>
        <taxon>Bacillota</taxon>
        <taxon>Clostridia</taxon>
        <taxon>Lachnospirales</taxon>
        <taxon>Lachnospiraceae</taxon>
        <taxon>Dorea</taxon>
    </lineage>
</organism>
<accession>A0A3E4MCB8</accession>
<dbReference type="PANTHER" id="PTHR11739">
    <property type="entry name" value="CITRATE SYNTHASE"/>
    <property type="match status" value="1"/>
</dbReference>
<evidence type="ECO:0000313" key="7">
    <source>
        <dbReference type="Proteomes" id="UP000261208"/>
    </source>
</evidence>
<dbReference type="InterPro" id="IPR002020">
    <property type="entry name" value="Citrate_synthase"/>
</dbReference>
<comment type="similarity">
    <text evidence="2">Belongs to the citrate synthase family.</text>
</comment>
<gene>
    <name evidence="6" type="ORF">DXD10_09575</name>
</gene>
<dbReference type="Proteomes" id="UP000261208">
    <property type="component" value="Unassembled WGS sequence"/>
</dbReference>
<comment type="pathway">
    <text evidence="1">Carbohydrate metabolism; tricarboxylic acid cycle.</text>
</comment>
<dbReference type="UniPathway" id="UPA00223"/>
<dbReference type="PANTHER" id="PTHR11739:SF4">
    <property type="entry name" value="CITRATE SYNTHASE, PEROXISOMAL"/>
    <property type="match status" value="1"/>
</dbReference>
<evidence type="ECO:0000256" key="5">
    <source>
        <dbReference type="SAM" id="MobiDB-lite"/>
    </source>
</evidence>
<dbReference type="PRINTS" id="PR00143">
    <property type="entry name" value="CITRTSNTHASE"/>
</dbReference>
<proteinExistence type="inferred from homology"/>
<feature type="region of interest" description="Disordered" evidence="5">
    <location>
        <begin position="456"/>
        <end position="484"/>
    </location>
</feature>
<dbReference type="NCBIfam" id="NF010635">
    <property type="entry name" value="PRK14032.1"/>
    <property type="match status" value="1"/>
</dbReference>
<name>A0A3E4MCB8_9FIRM</name>